<dbReference type="InterPro" id="IPR036388">
    <property type="entry name" value="WH-like_DNA-bd_sf"/>
</dbReference>
<dbReference type="InterPro" id="IPR001789">
    <property type="entry name" value="Sig_transdc_resp-reg_receiver"/>
</dbReference>
<evidence type="ECO:0000313" key="11">
    <source>
        <dbReference type="EMBL" id="PPK54007.1"/>
    </source>
</evidence>
<accession>A0A2S6G4V1</accession>
<proteinExistence type="predicted"/>
<keyword evidence="5" id="KW-0804">Transcription</keyword>
<protein>
    <submittedName>
        <fullName evidence="11">DNA-binding response OmpR family regulator</fullName>
    </submittedName>
</protein>
<evidence type="ECO:0000256" key="3">
    <source>
        <dbReference type="ARBA" id="ARBA00023015"/>
    </source>
</evidence>
<organism evidence="11 12">
    <name type="scientific">Marinobacter persicus</name>
    <dbReference type="NCBI Taxonomy" id="930118"/>
    <lineage>
        <taxon>Bacteria</taxon>
        <taxon>Pseudomonadati</taxon>
        <taxon>Pseudomonadota</taxon>
        <taxon>Gammaproteobacteria</taxon>
        <taxon>Pseudomonadales</taxon>
        <taxon>Marinobacteraceae</taxon>
        <taxon>Marinobacter</taxon>
    </lineage>
</organism>
<dbReference type="EMBL" id="PTIT01000022">
    <property type="protein sequence ID" value="PPK50669.1"/>
    <property type="molecule type" value="Genomic_DNA"/>
</dbReference>
<dbReference type="GO" id="GO:0000156">
    <property type="term" value="F:phosphorelay response regulator activity"/>
    <property type="evidence" value="ECO:0007669"/>
    <property type="project" value="TreeGrafter"/>
</dbReference>
<dbReference type="CDD" id="cd17574">
    <property type="entry name" value="REC_OmpR"/>
    <property type="match status" value="1"/>
</dbReference>
<dbReference type="EMBL" id="PTIU01000021">
    <property type="protein sequence ID" value="PPK54007.1"/>
    <property type="molecule type" value="Genomic_DNA"/>
</dbReference>
<dbReference type="SMART" id="SM00448">
    <property type="entry name" value="REC"/>
    <property type="match status" value="1"/>
</dbReference>
<feature type="domain" description="OmpR/PhoB-type" evidence="9">
    <location>
        <begin position="135"/>
        <end position="235"/>
    </location>
</feature>
<dbReference type="Pfam" id="PF00072">
    <property type="entry name" value="Response_reg"/>
    <property type="match status" value="1"/>
</dbReference>
<reference evidence="10 13" key="1">
    <citation type="submission" date="2018-02" db="EMBL/GenBank/DDBJ databases">
        <title>Deep subsurface shale carbon reservoir microbial communities from Ohio and West Virginia, USA.</title>
        <authorList>
            <person name="Wrighton K."/>
        </authorList>
    </citation>
    <scope>NUCLEOTIDE SEQUENCE [LARGE SCALE GENOMIC DNA]</scope>
    <source>
        <strain evidence="10 13">UTICA-S1B6</strain>
    </source>
</reference>
<dbReference type="SMART" id="SM00862">
    <property type="entry name" value="Trans_reg_C"/>
    <property type="match status" value="1"/>
</dbReference>
<evidence type="ECO:0000256" key="4">
    <source>
        <dbReference type="ARBA" id="ARBA00023125"/>
    </source>
</evidence>
<dbReference type="Gene3D" id="3.40.50.2300">
    <property type="match status" value="1"/>
</dbReference>
<keyword evidence="3" id="KW-0805">Transcription regulation</keyword>
<dbReference type="RefSeq" id="WP_219820633.1">
    <property type="nucleotide sequence ID" value="NZ_PTIT01000022.1"/>
</dbReference>
<evidence type="ECO:0000313" key="13">
    <source>
        <dbReference type="Proteomes" id="UP000239648"/>
    </source>
</evidence>
<dbReference type="Gene3D" id="1.10.10.10">
    <property type="entry name" value="Winged helix-like DNA-binding domain superfamily/Winged helix DNA-binding domain"/>
    <property type="match status" value="1"/>
</dbReference>
<dbReference type="CDD" id="cd00383">
    <property type="entry name" value="trans_reg_C"/>
    <property type="match status" value="1"/>
</dbReference>
<evidence type="ECO:0000313" key="10">
    <source>
        <dbReference type="EMBL" id="PPK50669.1"/>
    </source>
</evidence>
<sequence>MMSQQPTVAIIEDNDDLREELTFFLQHRGHTVWGADSAESFWKRLHRNPADIVLVDLGLPGEDGFEVIEYLTGVGKFGVIIVTARGQQPDRIRGLNLGADLYLVKPVNFSELASAIQALWQRIQHERDDTGIAHYSENAGSDHWRLLASRQCLTTPGGETMQLSPQEYELLRILGRSASEVFSKEALLDLMFKYDENPDPHRIDVILSRLRKKARQHNISLPLRSIFGKGLVFVDPIKE</sequence>
<dbReference type="InterPro" id="IPR016032">
    <property type="entry name" value="Sig_transdc_resp-reg_C-effctor"/>
</dbReference>
<reference evidence="11 12" key="2">
    <citation type="submission" date="2018-02" db="EMBL/GenBank/DDBJ databases">
        <title>Subsurface microbial communities from deep shales in Ohio and West Virginia, USA.</title>
        <authorList>
            <person name="Wrighton K."/>
        </authorList>
    </citation>
    <scope>NUCLEOTIDE SEQUENCE [LARGE SCALE GENOMIC DNA]</scope>
    <source>
        <strain evidence="11 12">UTICA-S1B9</strain>
    </source>
</reference>
<evidence type="ECO:0000256" key="1">
    <source>
        <dbReference type="ARBA" id="ARBA00022553"/>
    </source>
</evidence>
<keyword evidence="2" id="KW-0902">Two-component regulatory system</keyword>
<dbReference type="InterPro" id="IPR039420">
    <property type="entry name" value="WalR-like"/>
</dbReference>
<evidence type="ECO:0000259" key="9">
    <source>
        <dbReference type="PROSITE" id="PS51755"/>
    </source>
</evidence>
<dbReference type="Pfam" id="PF00486">
    <property type="entry name" value="Trans_reg_C"/>
    <property type="match status" value="1"/>
</dbReference>
<evidence type="ECO:0000256" key="5">
    <source>
        <dbReference type="ARBA" id="ARBA00023163"/>
    </source>
</evidence>
<evidence type="ECO:0000256" key="7">
    <source>
        <dbReference type="PROSITE-ProRule" id="PRU01091"/>
    </source>
</evidence>
<dbReference type="PANTHER" id="PTHR48111">
    <property type="entry name" value="REGULATOR OF RPOS"/>
    <property type="match status" value="1"/>
</dbReference>
<dbReference type="SUPFAM" id="SSF52172">
    <property type="entry name" value="CheY-like"/>
    <property type="match status" value="1"/>
</dbReference>
<dbReference type="Proteomes" id="UP000239648">
    <property type="component" value="Unassembled WGS sequence"/>
</dbReference>
<comment type="caution">
    <text evidence="11">The sequence shown here is derived from an EMBL/GenBank/DDBJ whole genome shotgun (WGS) entry which is preliminary data.</text>
</comment>
<feature type="domain" description="Response regulatory" evidence="8">
    <location>
        <begin position="7"/>
        <end position="120"/>
    </location>
</feature>
<keyword evidence="4 7" id="KW-0238">DNA-binding</keyword>
<keyword evidence="1 6" id="KW-0597">Phosphoprotein</keyword>
<dbReference type="GO" id="GO:0005829">
    <property type="term" value="C:cytosol"/>
    <property type="evidence" value="ECO:0007669"/>
    <property type="project" value="TreeGrafter"/>
</dbReference>
<dbReference type="InterPro" id="IPR011006">
    <property type="entry name" value="CheY-like_superfamily"/>
</dbReference>
<evidence type="ECO:0000256" key="2">
    <source>
        <dbReference type="ARBA" id="ARBA00023012"/>
    </source>
</evidence>
<feature type="DNA-binding region" description="OmpR/PhoB-type" evidence="7">
    <location>
        <begin position="135"/>
        <end position="235"/>
    </location>
</feature>
<dbReference type="GO" id="GO:0006355">
    <property type="term" value="P:regulation of DNA-templated transcription"/>
    <property type="evidence" value="ECO:0007669"/>
    <property type="project" value="InterPro"/>
</dbReference>
<evidence type="ECO:0000313" key="12">
    <source>
        <dbReference type="Proteomes" id="UP000239446"/>
    </source>
</evidence>
<dbReference type="PROSITE" id="PS51755">
    <property type="entry name" value="OMPR_PHOB"/>
    <property type="match status" value="1"/>
</dbReference>
<name>A0A2S6G4V1_9GAMM</name>
<gene>
    <name evidence="11" type="ORF">B0H24_102160</name>
    <name evidence="10" type="ORF">BY455_12260</name>
</gene>
<dbReference type="SUPFAM" id="SSF46894">
    <property type="entry name" value="C-terminal effector domain of the bipartite response regulators"/>
    <property type="match status" value="1"/>
</dbReference>
<dbReference type="PROSITE" id="PS50110">
    <property type="entry name" value="RESPONSE_REGULATORY"/>
    <property type="match status" value="1"/>
</dbReference>
<keyword evidence="13" id="KW-1185">Reference proteome</keyword>
<dbReference type="Proteomes" id="UP000239446">
    <property type="component" value="Unassembled WGS sequence"/>
</dbReference>
<dbReference type="PANTHER" id="PTHR48111:SF1">
    <property type="entry name" value="TWO-COMPONENT RESPONSE REGULATOR ORR33"/>
    <property type="match status" value="1"/>
</dbReference>
<evidence type="ECO:0000259" key="8">
    <source>
        <dbReference type="PROSITE" id="PS50110"/>
    </source>
</evidence>
<feature type="modified residue" description="4-aspartylphosphate" evidence="6">
    <location>
        <position position="56"/>
    </location>
</feature>
<dbReference type="GO" id="GO:0032993">
    <property type="term" value="C:protein-DNA complex"/>
    <property type="evidence" value="ECO:0007669"/>
    <property type="project" value="TreeGrafter"/>
</dbReference>
<evidence type="ECO:0000256" key="6">
    <source>
        <dbReference type="PROSITE-ProRule" id="PRU00169"/>
    </source>
</evidence>
<dbReference type="AlphaFoldDB" id="A0A2S6G4V1"/>
<dbReference type="GO" id="GO:0000976">
    <property type="term" value="F:transcription cis-regulatory region binding"/>
    <property type="evidence" value="ECO:0007669"/>
    <property type="project" value="TreeGrafter"/>
</dbReference>
<dbReference type="InterPro" id="IPR001867">
    <property type="entry name" value="OmpR/PhoB-type_DNA-bd"/>
</dbReference>